<dbReference type="InterPro" id="IPR036191">
    <property type="entry name" value="RRF_sf"/>
</dbReference>
<organism evidence="9 10">
    <name type="scientific">Desulfurispira natronophila</name>
    <dbReference type="NCBI Taxonomy" id="682562"/>
    <lineage>
        <taxon>Bacteria</taxon>
        <taxon>Pseudomonadati</taxon>
        <taxon>Chrysiogenota</taxon>
        <taxon>Chrysiogenia</taxon>
        <taxon>Chrysiogenales</taxon>
        <taxon>Chrysiogenaceae</taxon>
        <taxon>Desulfurispira</taxon>
    </lineage>
</organism>
<dbReference type="Gene3D" id="3.30.1360.40">
    <property type="match status" value="1"/>
</dbReference>
<dbReference type="RefSeq" id="WP_183732767.1">
    <property type="nucleotide sequence ID" value="NZ_JACHID010000010.1"/>
</dbReference>
<feature type="coiled-coil region" evidence="7">
    <location>
        <begin position="139"/>
        <end position="166"/>
    </location>
</feature>
<evidence type="ECO:0000313" key="9">
    <source>
        <dbReference type="EMBL" id="MBB5022371.1"/>
    </source>
</evidence>
<dbReference type="PANTHER" id="PTHR20982:SF3">
    <property type="entry name" value="MITOCHONDRIAL RIBOSOME RECYCLING FACTOR PSEUDO 1"/>
    <property type="match status" value="1"/>
</dbReference>
<dbReference type="NCBIfam" id="TIGR00496">
    <property type="entry name" value="frr"/>
    <property type="match status" value="1"/>
</dbReference>
<keyword evidence="4 6" id="KW-0648">Protein biosynthesis</keyword>
<reference evidence="9 10" key="1">
    <citation type="submission" date="2020-08" db="EMBL/GenBank/DDBJ databases">
        <title>Genomic Encyclopedia of Type Strains, Phase IV (KMG-IV): sequencing the most valuable type-strain genomes for metagenomic binning, comparative biology and taxonomic classification.</title>
        <authorList>
            <person name="Goeker M."/>
        </authorList>
    </citation>
    <scope>NUCLEOTIDE SEQUENCE [LARGE SCALE GENOMIC DNA]</scope>
    <source>
        <strain evidence="9 10">DSM 22071</strain>
    </source>
</reference>
<evidence type="ECO:0000259" key="8">
    <source>
        <dbReference type="Pfam" id="PF01765"/>
    </source>
</evidence>
<keyword evidence="10" id="KW-1185">Reference proteome</keyword>
<protein>
    <recommendedName>
        <fullName evidence="6">Ribosome-recycling factor</fullName>
        <shortName evidence="6">RRF</shortName>
    </recommendedName>
    <alternativeName>
        <fullName evidence="6">Ribosome-releasing factor</fullName>
    </alternativeName>
</protein>
<dbReference type="SUPFAM" id="SSF55194">
    <property type="entry name" value="Ribosome recycling factor, RRF"/>
    <property type="match status" value="1"/>
</dbReference>
<dbReference type="InterPro" id="IPR023584">
    <property type="entry name" value="Ribosome_recyc_fac_dom"/>
</dbReference>
<dbReference type="Gene3D" id="1.10.132.20">
    <property type="entry name" value="Ribosome-recycling factor"/>
    <property type="match status" value="1"/>
</dbReference>
<name>A0A7W7Y5B2_9BACT</name>
<evidence type="ECO:0000256" key="7">
    <source>
        <dbReference type="SAM" id="Coils"/>
    </source>
</evidence>
<comment type="similarity">
    <text evidence="2 6">Belongs to the RRF family.</text>
</comment>
<sequence length="185" mass="20750">MVSEVYDEMKEKMQKALEATRKDFSTLRTGRATTSLLDGIKVDYYGTPTPLQQVGTIATPDATTMTIQPWEATMIGAIEKAIHGSNLGVTPSNDGQMVRINIPPLTEERRKALAKQVKKFAEEGRVAVRNVRRQGNEMIKSFEKSKDITEDESKRAQDEVQKITDSFVKKIDELAEAKENELMTV</sequence>
<dbReference type="PANTHER" id="PTHR20982">
    <property type="entry name" value="RIBOSOME RECYCLING FACTOR"/>
    <property type="match status" value="1"/>
</dbReference>
<evidence type="ECO:0000256" key="4">
    <source>
        <dbReference type="ARBA" id="ARBA00022917"/>
    </source>
</evidence>
<dbReference type="HAMAP" id="MF_00040">
    <property type="entry name" value="RRF"/>
    <property type="match status" value="1"/>
</dbReference>
<comment type="function">
    <text evidence="5 6">Responsible for the release of ribosomes from messenger RNA at the termination of protein biosynthesis. May increase the efficiency of translation by recycling ribosomes from one round of translation to another.</text>
</comment>
<dbReference type="AlphaFoldDB" id="A0A7W7Y5B2"/>
<dbReference type="FunFam" id="3.30.1360.40:FF:000001">
    <property type="entry name" value="Ribosome-recycling factor"/>
    <property type="match status" value="1"/>
</dbReference>
<dbReference type="GO" id="GO:0006415">
    <property type="term" value="P:translational termination"/>
    <property type="evidence" value="ECO:0007669"/>
    <property type="project" value="UniProtKB-UniRule"/>
</dbReference>
<comment type="caution">
    <text evidence="9">The sequence shown here is derived from an EMBL/GenBank/DDBJ whole genome shotgun (WGS) entry which is preliminary data.</text>
</comment>
<dbReference type="EMBL" id="JACHID010000010">
    <property type="protein sequence ID" value="MBB5022371.1"/>
    <property type="molecule type" value="Genomic_DNA"/>
</dbReference>
<dbReference type="FunFam" id="1.10.132.20:FF:000001">
    <property type="entry name" value="Ribosome-recycling factor"/>
    <property type="match status" value="1"/>
</dbReference>
<keyword evidence="3 6" id="KW-0963">Cytoplasm</keyword>
<evidence type="ECO:0000256" key="1">
    <source>
        <dbReference type="ARBA" id="ARBA00004496"/>
    </source>
</evidence>
<feature type="domain" description="Ribosome recycling factor" evidence="8">
    <location>
        <begin position="21"/>
        <end position="183"/>
    </location>
</feature>
<dbReference type="Pfam" id="PF01765">
    <property type="entry name" value="RRF"/>
    <property type="match status" value="1"/>
</dbReference>
<dbReference type="Proteomes" id="UP000528322">
    <property type="component" value="Unassembled WGS sequence"/>
</dbReference>
<dbReference type="CDD" id="cd00520">
    <property type="entry name" value="RRF"/>
    <property type="match status" value="1"/>
</dbReference>
<evidence type="ECO:0000256" key="3">
    <source>
        <dbReference type="ARBA" id="ARBA00022490"/>
    </source>
</evidence>
<evidence type="ECO:0000256" key="6">
    <source>
        <dbReference type="HAMAP-Rule" id="MF_00040"/>
    </source>
</evidence>
<evidence type="ECO:0000256" key="2">
    <source>
        <dbReference type="ARBA" id="ARBA00005912"/>
    </source>
</evidence>
<accession>A0A7W7Y5B2</accession>
<dbReference type="GO" id="GO:0005737">
    <property type="term" value="C:cytoplasm"/>
    <property type="evidence" value="ECO:0007669"/>
    <property type="project" value="UniProtKB-SubCell"/>
</dbReference>
<evidence type="ECO:0000313" key="10">
    <source>
        <dbReference type="Proteomes" id="UP000528322"/>
    </source>
</evidence>
<evidence type="ECO:0000256" key="5">
    <source>
        <dbReference type="ARBA" id="ARBA00025050"/>
    </source>
</evidence>
<comment type="subcellular location">
    <subcellularLocation>
        <location evidence="1 6">Cytoplasm</location>
    </subcellularLocation>
</comment>
<dbReference type="GO" id="GO:0043023">
    <property type="term" value="F:ribosomal large subunit binding"/>
    <property type="evidence" value="ECO:0007669"/>
    <property type="project" value="TreeGrafter"/>
</dbReference>
<gene>
    <name evidence="6" type="primary">frr</name>
    <name evidence="9" type="ORF">HNR37_001706</name>
</gene>
<proteinExistence type="inferred from homology"/>
<dbReference type="InterPro" id="IPR002661">
    <property type="entry name" value="Ribosome_recyc_fac"/>
</dbReference>
<keyword evidence="7" id="KW-0175">Coiled coil</keyword>